<evidence type="ECO:0000313" key="1">
    <source>
        <dbReference type="EMBL" id="GHO53347.1"/>
    </source>
</evidence>
<dbReference type="PANTHER" id="PTHR16222:SF12">
    <property type="entry name" value="ADP-RIBOSYLGLYCOHYDROLASE-RELATED"/>
    <property type="match status" value="1"/>
</dbReference>
<reference evidence="1 2" key="1">
    <citation type="journal article" date="2021" name="Int. J. Syst. Evol. Microbiol.">
        <title>Reticulibacter mediterranei gen. nov., sp. nov., within the new family Reticulibacteraceae fam. nov., and Ktedonospora formicarum gen. nov., sp. nov., Ktedonobacter robiniae sp. nov., Dictyobacter formicarum sp. nov. and Dictyobacter arantiisoli sp. nov., belonging to the class Ktedonobacteria.</title>
        <authorList>
            <person name="Yabe S."/>
            <person name="Zheng Y."/>
            <person name="Wang C.M."/>
            <person name="Sakai Y."/>
            <person name="Abe K."/>
            <person name="Yokota A."/>
            <person name="Donadio S."/>
            <person name="Cavaletti L."/>
            <person name="Monciardini P."/>
        </authorList>
    </citation>
    <scope>NUCLEOTIDE SEQUENCE [LARGE SCALE GENOMIC DNA]</scope>
    <source>
        <strain evidence="1 2">SOSP1-30</strain>
    </source>
</reference>
<dbReference type="SUPFAM" id="SSF101478">
    <property type="entry name" value="ADP-ribosylglycohydrolase"/>
    <property type="match status" value="1"/>
</dbReference>
<dbReference type="InterPro" id="IPR050792">
    <property type="entry name" value="ADP-ribosylglycohydrolase"/>
</dbReference>
<gene>
    <name evidence="1" type="ORF">KSB_18220</name>
</gene>
<dbReference type="InterPro" id="IPR036705">
    <property type="entry name" value="Ribosyl_crysJ1_sf"/>
</dbReference>
<sequence>MNKERQRKASGSLFGLAFGDALGADTEFMSVEQISAKYGPEGPSELQDNPARVTDDTQMTLAVGEALLAAEKPYSADTLEEPLRAAFIAWDRSPDNNRAPGNTCLQACEGLARNLPWQNATVISSKGCGANMRVAPAGLLRAEQDEVTPETRAAIAQFQAALTHGHPTALAASDLTTWCIADLVSGGEPEGLVERLQDYALSQRSVYHQLWLGPLWQIPLSNTPQEFIERGWDECLQVLERLDVALKQPDRQSDPCLQTGAGWIAEEAFATGLLCFLLYPEEPIKAIQRAATTSGDSDSIACLTGAFAGAHLGLEAWPQAWLDRIEYRDRLAKLGATWD</sequence>
<name>A0ABQ3UKU7_9CHLR</name>
<evidence type="ECO:0000313" key="2">
    <source>
        <dbReference type="Proteomes" id="UP000654345"/>
    </source>
</evidence>
<keyword evidence="2" id="KW-1185">Reference proteome</keyword>
<accession>A0ABQ3UKU7</accession>
<dbReference type="Gene3D" id="1.10.4080.10">
    <property type="entry name" value="ADP-ribosylation/Crystallin J1"/>
    <property type="match status" value="1"/>
</dbReference>
<comment type="caution">
    <text evidence="1">The sequence shown here is derived from an EMBL/GenBank/DDBJ whole genome shotgun (WGS) entry which is preliminary data.</text>
</comment>
<evidence type="ECO:0008006" key="3">
    <source>
        <dbReference type="Google" id="ProtNLM"/>
    </source>
</evidence>
<dbReference type="InterPro" id="IPR005502">
    <property type="entry name" value="Ribosyl_crysJ1"/>
</dbReference>
<dbReference type="Pfam" id="PF03747">
    <property type="entry name" value="ADP_ribosyl_GH"/>
    <property type="match status" value="1"/>
</dbReference>
<dbReference type="PANTHER" id="PTHR16222">
    <property type="entry name" value="ADP-RIBOSYLGLYCOHYDROLASE"/>
    <property type="match status" value="1"/>
</dbReference>
<dbReference type="Proteomes" id="UP000654345">
    <property type="component" value="Unassembled WGS sequence"/>
</dbReference>
<dbReference type="EMBL" id="BNJG01000001">
    <property type="protein sequence ID" value="GHO53347.1"/>
    <property type="molecule type" value="Genomic_DNA"/>
</dbReference>
<organism evidence="1 2">
    <name type="scientific">Ktedonobacter robiniae</name>
    <dbReference type="NCBI Taxonomy" id="2778365"/>
    <lineage>
        <taxon>Bacteria</taxon>
        <taxon>Bacillati</taxon>
        <taxon>Chloroflexota</taxon>
        <taxon>Ktedonobacteria</taxon>
        <taxon>Ktedonobacterales</taxon>
        <taxon>Ktedonobacteraceae</taxon>
        <taxon>Ktedonobacter</taxon>
    </lineage>
</organism>
<dbReference type="RefSeq" id="WP_201370186.1">
    <property type="nucleotide sequence ID" value="NZ_BNJG01000001.1"/>
</dbReference>
<proteinExistence type="predicted"/>
<protein>
    <recommendedName>
        <fullName evidence="3">ADP-ribosylglycohydrolase</fullName>
    </recommendedName>
</protein>